<dbReference type="Proteomes" id="UP001501407">
    <property type="component" value="Unassembled WGS sequence"/>
</dbReference>
<dbReference type="RefSeq" id="WP_194415616.1">
    <property type="nucleotide sequence ID" value="NZ_BAABKZ010000005.1"/>
</dbReference>
<name>A0ABP9MKH1_9MICO</name>
<reference evidence="2" key="1">
    <citation type="journal article" date="2019" name="Int. J. Syst. Evol. Microbiol.">
        <title>The Global Catalogue of Microorganisms (GCM) 10K type strain sequencing project: providing services to taxonomists for standard genome sequencing and annotation.</title>
        <authorList>
            <consortium name="The Broad Institute Genomics Platform"/>
            <consortium name="The Broad Institute Genome Sequencing Center for Infectious Disease"/>
            <person name="Wu L."/>
            <person name="Ma J."/>
        </authorList>
    </citation>
    <scope>NUCLEOTIDE SEQUENCE [LARGE SCALE GENOMIC DNA]</scope>
    <source>
        <strain evidence="2">JCM 18959</strain>
    </source>
</reference>
<sequence>MNDDDPGQVVDATCSRAGCRAAAGWRIDWRNPRIHAEHRRKTWVACDEHVGYLREFLAARDFPVWVAPLVPTETAR</sequence>
<organism evidence="1 2">
    <name type="scientific">Microbacterium yannicii</name>
    <dbReference type="NCBI Taxonomy" id="671622"/>
    <lineage>
        <taxon>Bacteria</taxon>
        <taxon>Bacillati</taxon>
        <taxon>Actinomycetota</taxon>
        <taxon>Actinomycetes</taxon>
        <taxon>Micrococcales</taxon>
        <taxon>Microbacteriaceae</taxon>
        <taxon>Microbacterium</taxon>
    </lineage>
</organism>
<accession>A0ABP9MKH1</accession>
<evidence type="ECO:0000313" key="1">
    <source>
        <dbReference type="EMBL" id="GAA5097877.1"/>
    </source>
</evidence>
<protein>
    <recommendedName>
        <fullName evidence="3">Acetone carboxylase</fullName>
    </recommendedName>
</protein>
<gene>
    <name evidence="1" type="ORF">GCM10025760_32440</name>
</gene>
<keyword evidence="2" id="KW-1185">Reference proteome</keyword>
<dbReference type="EMBL" id="BAABKZ010000005">
    <property type="protein sequence ID" value="GAA5097877.1"/>
    <property type="molecule type" value="Genomic_DNA"/>
</dbReference>
<evidence type="ECO:0000313" key="2">
    <source>
        <dbReference type="Proteomes" id="UP001501407"/>
    </source>
</evidence>
<comment type="caution">
    <text evidence="1">The sequence shown here is derived from an EMBL/GenBank/DDBJ whole genome shotgun (WGS) entry which is preliminary data.</text>
</comment>
<evidence type="ECO:0008006" key="3">
    <source>
        <dbReference type="Google" id="ProtNLM"/>
    </source>
</evidence>
<proteinExistence type="predicted"/>